<feature type="region of interest" description="Disordered" evidence="2">
    <location>
        <begin position="230"/>
        <end position="513"/>
    </location>
</feature>
<dbReference type="GeneID" id="300575052"/>
<evidence type="ECO:0000256" key="2">
    <source>
        <dbReference type="SAM" id="MobiDB-lite"/>
    </source>
</evidence>
<comment type="caution">
    <text evidence="3">The sequence shown here is derived from an EMBL/GenBank/DDBJ whole genome shotgun (WGS) entry which is preliminary data.</text>
</comment>
<feature type="compositionally biased region" description="Acidic residues" evidence="2">
    <location>
        <begin position="299"/>
        <end position="309"/>
    </location>
</feature>
<proteinExistence type="predicted"/>
<feature type="compositionally biased region" description="Basic and acidic residues" evidence="2">
    <location>
        <begin position="359"/>
        <end position="368"/>
    </location>
</feature>
<organism evidence="3 4">
    <name type="scientific">Trichoderma ghanense</name>
    <dbReference type="NCBI Taxonomy" id="65468"/>
    <lineage>
        <taxon>Eukaryota</taxon>
        <taxon>Fungi</taxon>
        <taxon>Dikarya</taxon>
        <taxon>Ascomycota</taxon>
        <taxon>Pezizomycotina</taxon>
        <taxon>Sordariomycetes</taxon>
        <taxon>Hypocreomycetidae</taxon>
        <taxon>Hypocreales</taxon>
        <taxon>Hypocreaceae</taxon>
        <taxon>Trichoderma</taxon>
    </lineage>
</organism>
<evidence type="ECO:0000256" key="1">
    <source>
        <dbReference type="PROSITE-ProRule" id="PRU10061"/>
    </source>
</evidence>
<dbReference type="Pfam" id="PF02178">
    <property type="entry name" value="AT_hook"/>
    <property type="match status" value="2"/>
</dbReference>
<evidence type="ECO:0000313" key="3">
    <source>
        <dbReference type="EMBL" id="TFB04887.1"/>
    </source>
</evidence>
<dbReference type="InterPro" id="IPR031158">
    <property type="entry name" value="GH10_AS"/>
</dbReference>
<name>A0ABY2HAU0_9HYPO</name>
<protein>
    <submittedName>
        <fullName evidence="3">Uncharacterized protein</fullName>
    </submittedName>
</protein>
<keyword evidence="4" id="KW-1185">Reference proteome</keyword>
<feature type="compositionally biased region" description="Acidic residues" evidence="2">
    <location>
        <begin position="346"/>
        <end position="358"/>
    </location>
</feature>
<feature type="compositionally biased region" description="Low complexity" evidence="2">
    <location>
        <begin position="238"/>
        <end position="263"/>
    </location>
</feature>
<gene>
    <name evidence="3" type="ORF">CCMA1212_003248</name>
</gene>
<reference evidence="3 4" key="1">
    <citation type="submission" date="2018-01" db="EMBL/GenBank/DDBJ databases">
        <title>Genome characterization of the sugarcane-associated fungus Trichoderma ghanense CCMA-1212 and their application in lignocelulose bioconversion.</title>
        <authorList>
            <person name="Steindorff A.S."/>
            <person name="Mendes T.D."/>
            <person name="Vilela E.S.D."/>
            <person name="Rodrigues D.S."/>
            <person name="Formighieri E.F."/>
            <person name="Melo I.S."/>
            <person name="Favaro L.C.L."/>
        </authorList>
    </citation>
    <scope>NUCLEOTIDE SEQUENCE [LARGE SCALE GENOMIC DNA]</scope>
    <source>
        <strain evidence="3 4">CCMA-1212</strain>
    </source>
</reference>
<dbReference type="Proteomes" id="UP001642720">
    <property type="component" value="Unassembled WGS sequence"/>
</dbReference>
<dbReference type="SMART" id="SM00384">
    <property type="entry name" value="AT_hook"/>
    <property type="match status" value="2"/>
</dbReference>
<dbReference type="RefSeq" id="XP_073561088.1">
    <property type="nucleotide sequence ID" value="XM_073700602.1"/>
</dbReference>
<feature type="compositionally biased region" description="Basic and acidic residues" evidence="2">
    <location>
        <begin position="376"/>
        <end position="386"/>
    </location>
</feature>
<dbReference type="InterPro" id="IPR017956">
    <property type="entry name" value="AT_hook_DNA-bd_motif"/>
</dbReference>
<accession>A0ABY2HAU0</accession>
<feature type="active site" description="Nucleophile" evidence="1">
    <location>
        <position position="145"/>
    </location>
</feature>
<feature type="compositionally biased region" description="Basic and acidic residues" evidence="2">
    <location>
        <begin position="475"/>
        <end position="513"/>
    </location>
</feature>
<dbReference type="PROSITE" id="PS00591">
    <property type="entry name" value="GH10_1"/>
    <property type="match status" value="1"/>
</dbReference>
<sequence length="513" mass="57115">MPASDYRSFSLSLSLGSLDDGCGASLQIMSRGDESFPRYTYMMDFNPDEDTPLRDYWQTADDLDNEDAATIASLATQALQSKNYGYGDGQVSESLVANYMYSESRSSPPSQYSTTMQAEPAESFRGLMEDHDRGAQLAEDNAMTEYDFHHDTRGHVSDEVAGVEDPSALSREQHGHEEEHYAHDSYMYRPLVTAATADENLSHTYRVEMSAAMTASRVVNGVLRRSYASTPNEMDVDPQSLQSQAPQPTSPQSESSPVSVETPEVVEPEQEVTIADDEHQVDGEPETAPIMEHEKGNDEGDGDVLEQGNEDSREEMKGRRDDDGQQGEQVREEEYGQAGEVRETEVETLEEAEVEEDDAQRRGDHGQEETEEEQREEAWQAQREEEAWSEAGVQQQLIMESNERPTIDDSDDLPPPRQAPRKRGRPRKSDAALASQDVIAPSEVPEQLQGAEVSGHEEAGFVRAAMETTATDGADLSRAEEVPTERKRGRPRKSEIKIGINKEKTRKTAEIDP</sequence>
<evidence type="ECO:0000313" key="4">
    <source>
        <dbReference type="Proteomes" id="UP001642720"/>
    </source>
</evidence>
<feature type="compositionally biased region" description="Basic and acidic residues" evidence="2">
    <location>
        <begin position="310"/>
        <end position="345"/>
    </location>
</feature>
<dbReference type="EMBL" id="PPTA01000003">
    <property type="protein sequence ID" value="TFB04887.1"/>
    <property type="molecule type" value="Genomic_DNA"/>
</dbReference>